<proteinExistence type="predicted"/>
<keyword evidence="2" id="KW-0812">Transmembrane</keyword>
<evidence type="ECO:0000256" key="4">
    <source>
        <dbReference type="ARBA" id="ARBA00022989"/>
    </source>
</evidence>
<evidence type="ECO:0000256" key="2">
    <source>
        <dbReference type="ARBA" id="ARBA00022692"/>
    </source>
</evidence>
<dbReference type="PRINTS" id="PR01120">
    <property type="entry name" value="CLCHANNELPLT"/>
</dbReference>
<dbReference type="EMBL" id="JBFOLJ010000015">
    <property type="protein sequence ID" value="KAL2474056.1"/>
    <property type="molecule type" value="Genomic_DNA"/>
</dbReference>
<keyword evidence="5" id="KW-0129">CBS domain</keyword>
<keyword evidence="7" id="KW-0407">Ion channel</keyword>
<keyword evidence="4" id="KW-1133">Transmembrane helix</keyword>
<evidence type="ECO:0000313" key="9">
    <source>
        <dbReference type="EMBL" id="KAL2474056.1"/>
    </source>
</evidence>
<dbReference type="InterPro" id="IPR001807">
    <property type="entry name" value="ClC"/>
</dbReference>
<evidence type="ECO:0000256" key="5">
    <source>
        <dbReference type="ARBA" id="ARBA00023122"/>
    </source>
</evidence>
<dbReference type="PANTHER" id="PTHR11689:SF136">
    <property type="entry name" value="H(+)_CL(-) EXCHANGE TRANSPORTER 7"/>
    <property type="match status" value="1"/>
</dbReference>
<keyword evidence="7" id="KW-0869">Chloride channel</keyword>
<dbReference type="InterPro" id="IPR002251">
    <property type="entry name" value="Cl_channel_pln"/>
</dbReference>
<protein>
    <submittedName>
        <fullName evidence="9">Chloride channel protein</fullName>
    </submittedName>
</protein>
<dbReference type="Proteomes" id="UP001604277">
    <property type="component" value="Unassembled WGS sequence"/>
</dbReference>
<evidence type="ECO:0000256" key="3">
    <source>
        <dbReference type="ARBA" id="ARBA00022737"/>
    </source>
</evidence>
<evidence type="ECO:0000256" key="7">
    <source>
        <dbReference type="ARBA" id="ARBA00023173"/>
    </source>
</evidence>
<evidence type="ECO:0000259" key="8">
    <source>
        <dbReference type="Pfam" id="PF20750"/>
    </source>
</evidence>
<evidence type="ECO:0000256" key="6">
    <source>
        <dbReference type="ARBA" id="ARBA00023136"/>
    </source>
</evidence>
<dbReference type="AlphaFoldDB" id="A0ABD1QGZ0"/>
<evidence type="ECO:0000313" key="10">
    <source>
        <dbReference type="Proteomes" id="UP001604277"/>
    </source>
</evidence>
<dbReference type="Pfam" id="PF00654">
    <property type="entry name" value="Voltage_CLC"/>
    <property type="match status" value="1"/>
</dbReference>
<dbReference type="InterPro" id="IPR048840">
    <property type="entry name" value="PolA_pol_NTPase"/>
</dbReference>
<sequence>MKPLSVAGPTEADIKRNKELKRFPFTVTEPKAATEAVVGDENSFSCGATEADIQRNKELKKFLMDSGLYESAEEFAKREGVLSRLKQSMTISDRVRALEQQVENNHTKLHMGLDTLRNEFQQMHADMMEKFDLVTCGCAARMAAAIRAPVGGVLFALEEVTSWWMSQLMWRIFLTSAIVAVVARTSMGWCKSGKCGYFGSGGFIIWDISM</sequence>
<keyword evidence="7" id="KW-0868">Chloride</keyword>
<dbReference type="Pfam" id="PF20750">
    <property type="entry name" value="PAP_NTPase"/>
    <property type="match status" value="1"/>
</dbReference>
<dbReference type="GO" id="GO:0034707">
    <property type="term" value="C:chloride channel complex"/>
    <property type="evidence" value="ECO:0007669"/>
    <property type="project" value="UniProtKB-KW"/>
</dbReference>
<comment type="subcellular location">
    <subcellularLocation>
        <location evidence="1">Membrane</location>
        <topology evidence="1">Multi-pass membrane protein</topology>
    </subcellularLocation>
</comment>
<dbReference type="InterPro" id="IPR014743">
    <property type="entry name" value="Cl-channel_core"/>
</dbReference>
<feature type="domain" description="Poly(A) polymerase nucleotidyltransferase" evidence="8">
    <location>
        <begin position="48"/>
        <end position="89"/>
    </location>
</feature>
<dbReference type="SUPFAM" id="SSF81340">
    <property type="entry name" value="Clc chloride channel"/>
    <property type="match status" value="1"/>
</dbReference>
<gene>
    <name evidence="9" type="ORF">Fot_49792</name>
</gene>
<dbReference type="PANTHER" id="PTHR11689">
    <property type="entry name" value="CHLORIDE CHANNEL PROTEIN CLC FAMILY MEMBER"/>
    <property type="match status" value="1"/>
</dbReference>
<organism evidence="9 10">
    <name type="scientific">Forsythia ovata</name>
    <dbReference type="NCBI Taxonomy" id="205694"/>
    <lineage>
        <taxon>Eukaryota</taxon>
        <taxon>Viridiplantae</taxon>
        <taxon>Streptophyta</taxon>
        <taxon>Embryophyta</taxon>
        <taxon>Tracheophyta</taxon>
        <taxon>Spermatophyta</taxon>
        <taxon>Magnoliopsida</taxon>
        <taxon>eudicotyledons</taxon>
        <taxon>Gunneridae</taxon>
        <taxon>Pentapetalae</taxon>
        <taxon>asterids</taxon>
        <taxon>lamiids</taxon>
        <taxon>Lamiales</taxon>
        <taxon>Oleaceae</taxon>
        <taxon>Forsythieae</taxon>
        <taxon>Forsythia</taxon>
    </lineage>
</organism>
<name>A0ABD1QGZ0_9LAMI</name>
<evidence type="ECO:0000256" key="1">
    <source>
        <dbReference type="ARBA" id="ARBA00004141"/>
    </source>
</evidence>
<keyword evidence="10" id="KW-1185">Reference proteome</keyword>
<reference evidence="10" key="1">
    <citation type="submission" date="2024-07" db="EMBL/GenBank/DDBJ databases">
        <title>Two chromosome-level genome assemblies of Korean endemic species Abeliophyllum distichum and Forsythia ovata (Oleaceae).</title>
        <authorList>
            <person name="Jang H."/>
        </authorList>
    </citation>
    <scope>NUCLEOTIDE SEQUENCE [LARGE SCALE GENOMIC DNA]</scope>
</reference>
<keyword evidence="3" id="KW-0677">Repeat</keyword>
<comment type="caution">
    <text evidence="9">The sequence shown here is derived from an EMBL/GenBank/DDBJ whole genome shotgun (WGS) entry which is preliminary data.</text>
</comment>
<accession>A0ABD1QGZ0</accession>
<dbReference type="Gene3D" id="1.10.3080.10">
    <property type="entry name" value="Clc chloride channel"/>
    <property type="match status" value="1"/>
</dbReference>
<keyword evidence="6" id="KW-0472">Membrane</keyword>
<dbReference type="InterPro" id="IPR051280">
    <property type="entry name" value="Cl-channel/antiporter"/>
</dbReference>
<keyword evidence="7" id="KW-0406">Ion transport</keyword>
<keyword evidence="7" id="KW-0813">Transport</keyword>
<dbReference type="GO" id="GO:0005254">
    <property type="term" value="F:chloride channel activity"/>
    <property type="evidence" value="ECO:0007669"/>
    <property type="project" value="UniProtKB-KW"/>
</dbReference>